<reference evidence="1" key="1">
    <citation type="submission" date="2022-03" db="EMBL/GenBank/DDBJ databases">
        <title>Genomic analyses of argali, domestic sheep and their hybrids provide insights into chromosomal evolution, heterosis and genetic basis of agronomic traits.</title>
        <authorList>
            <person name="Li M."/>
        </authorList>
    </citation>
    <scope>NUCLEOTIDE SEQUENCE</scope>
    <source>
        <strain evidence="1">F1 hybrid</strain>
    </source>
</reference>
<comment type="caution">
    <text evidence="1">The sequence shown here is derived from an EMBL/GenBank/DDBJ whole genome shotgun (WGS) entry which is preliminary data.</text>
</comment>
<protein>
    <submittedName>
        <fullName evidence="1">Uncharacterized protein</fullName>
    </submittedName>
</protein>
<sequence>MQTPKRGDTVSLILLPETNLSEGKDSWDPRKGLDRHAWSRQRSGRPWWKQEAEERTRINHTCLPMNVWLRVQIRGPPPKLPSVVRFELVEEAWAAISEGDRREPPRAPDGFAEDVQVLEETALSRANDIDFISKRAQHRGKPWGQGLSTEQAQGRVPRAGGERAALVISSQVYGRKCNVYEKADVNRGHGALRAAAERIQSGRRCFPQMEAAIRIDGQIRQKPDTANGQTLHVLKPIWENKQPDKSEQLTTCC</sequence>
<dbReference type="Proteomes" id="UP001057279">
    <property type="component" value="Linkage Group LG02"/>
</dbReference>
<dbReference type="EMBL" id="CM043027">
    <property type="protein sequence ID" value="KAI4589367.1"/>
    <property type="molecule type" value="Genomic_DNA"/>
</dbReference>
<proteinExistence type="predicted"/>
<evidence type="ECO:0000313" key="1">
    <source>
        <dbReference type="EMBL" id="KAI4589367.1"/>
    </source>
</evidence>
<accession>A0ACB9VHH8</accession>
<organism evidence="1 2">
    <name type="scientific">Ovis ammon polii x Ovis aries</name>
    <dbReference type="NCBI Taxonomy" id="2918886"/>
    <lineage>
        <taxon>Eukaryota</taxon>
        <taxon>Metazoa</taxon>
        <taxon>Chordata</taxon>
        <taxon>Craniata</taxon>
        <taxon>Vertebrata</taxon>
        <taxon>Euteleostomi</taxon>
        <taxon>Mammalia</taxon>
        <taxon>Eutheria</taxon>
        <taxon>Laurasiatheria</taxon>
        <taxon>Artiodactyla</taxon>
        <taxon>Ruminantia</taxon>
        <taxon>Pecora</taxon>
        <taxon>Bovidae</taxon>
        <taxon>Caprinae</taxon>
        <taxon>Ovis</taxon>
    </lineage>
</organism>
<evidence type="ECO:0000313" key="2">
    <source>
        <dbReference type="Proteomes" id="UP001057279"/>
    </source>
</evidence>
<keyword evidence="2" id="KW-1185">Reference proteome</keyword>
<name>A0ACB9VHH8_9CETA</name>
<gene>
    <name evidence="1" type="ORF">MJG53_003775</name>
</gene>